<evidence type="ECO:0000256" key="4">
    <source>
        <dbReference type="ARBA" id="ARBA00022516"/>
    </source>
</evidence>
<evidence type="ECO:0000256" key="3">
    <source>
        <dbReference type="ARBA" id="ARBA00022475"/>
    </source>
</evidence>
<evidence type="ECO:0000256" key="9">
    <source>
        <dbReference type="ARBA" id="ARBA00022840"/>
    </source>
</evidence>
<evidence type="ECO:0000313" key="16">
    <source>
        <dbReference type="EMBL" id="MEQ2638605.1"/>
    </source>
</evidence>
<dbReference type="Proteomes" id="UP001478817">
    <property type="component" value="Unassembled WGS sequence"/>
</dbReference>
<keyword evidence="7" id="KW-0547">Nucleotide-binding</keyword>
<keyword evidence="12 15" id="KW-0472">Membrane</keyword>
<evidence type="ECO:0000256" key="11">
    <source>
        <dbReference type="ARBA" id="ARBA00023098"/>
    </source>
</evidence>
<evidence type="ECO:0000256" key="6">
    <source>
        <dbReference type="ARBA" id="ARBA00022692"/>
    </source>
</evidence>
<dbReference type="RefSeq" id="WP_349183284.1">
    <property type="nucleotide sequence ID" value="NZ_JBBNGS010000028.1"/>
</dbReference>
<name>A0ABV1II84_9ACTN</name>
<keyword evidence="10 15" id="KW-1133">Transmembrane helix</keyword>
<evidence type="ECO:0000256" key="8">
    <source>
        <dbReference type="ARBA" id="ARBA00022777"/>
    </source>
</evidence>
<evidence type="ECO:0000256" key="12">
    <source>
        <dbReference type="ARBA" id="ARBA00023136"/>
    </source>
</evidence>
<reference evidence="16 17" key="1">
    <citation type="submission" date="2024-04" db="EMBL/GenBank/DDBJ databases">
        <title>Human intestinal bacterial collection.</title>
        <authorList>
            <person name="Pauvert C."/>
            <person name="Hitch T.C.A."/>
            <person name="Clavel T."/>
        </authorList>
    </citation>
    <scope>NUCLEOTIDE SEQUENCE [LARGE SCALE GENOMIC DNA]</scope>
    <source>
        <strain evidence="16 17">CLA-AA-H197</strain>
    </source>
</reference>
<comment type="subcellular location">
    <subcellularLocation>
        <location evidence="1">Cell membrane</location>
        <topology evidence="1">Multi-pass membrane protein</topology>
    </subcellularLocation>
</comment>
<evidence type="ECO:0000256" key="1">
    <source>
        <dbReference type="ARBA" id="ARBA00004651"/>
    </source>
</evidence>
<dbReference type="EC" id="2.7.1.-" evidence="16"/>
<gene>
    <name evidence="16" type="ORF">AAAT05_09685</name>
</gene>
<evidence type="ECO:0000256" key="14">
    <source>
        <dbReference type="ARBA" id="ARBA00023264"/>
    </source>
</evidence>
<evidence type="ECO:0000256" key="13">
    <source>
        <dbReference type="ARBA" id="ARBA00023209"/>
    </source>
</evidence>
<dbReference type="Pfam" id="PF01219">
    <property type="entry name" value="DAGK_prokar"/>
    <property type="match status" value="1"/>
</dbReference>
<keyword evidence="13" id="KW-0594">Phospholipid biosynthesis</keyword>
<dbReference type="PANTHER" id="PTHR34299:SF1">
    <property type="entry name" value="DIACYLGLYCEROL KINASE"/>
    <property type="match status" value="1"/>
</dbReference>
<comment type="caution">
    <text evidence="16">The sequence shown here is derived from an EMBL/GenBank/DDBJ whole genome shotgun (WGS) entry which is preliminary data.</text>
</comment>
<feature type="transmembrane region" description="Helical" evidence="15">
    <location>
        <begin position="33"/>
        <end position="52"/>
    </location>
</feature>
<evidence type="ECO:0000256" key="7">
    <source>
        <dbReference type="ARBA" id="ARBA00022741"/>
    </source>
</evidence>
<sequence>MIPGSDSDHPSFLKSFLFAVQGFRFAVRSERNIKVMLCGGVLAVVAGLVLQLDLLSWGIIFLCCGVVISAELVNTAIETVVDLVSPEFHPLAGRAKDIAAAAVWVLSLMVALVGLAVFANALLARL</sequence>
<dbReference type="PANTHER" id="PTHR34299">
    <property type="entry name" value="DIACYLGLYCEROL KINASE"/>
    <property type="match status" value="1"/>
</dbReference>
<dbReference type="CDD" id="cd14265">
    <property type="entry name" value="UDPK_IM_like"/>
    <property type="match status" value="1"/>
</dbReference>
<organism evidence="16 17">
    <name type="scientific">Paratractidigestivibacter faecalis</name>
    <dbReference type="NCBI Taxonomy" id="2292441"/>
    <lineage>
        <taxon>Bacteria</taxon>
        <taxon>Bacillati</taxon>
        <taxon>Actinomycetota</taxon>
        <taxon>Coriobacteriia</taxon>
        <taxon>Coriobacteriales</taxon>
        <taxon>Atopobiaceae</taxon>
        <taxon>Paratractidigestivibacter</taxon>
    </lineage>
</organism>
<feature type="transmembrane region" description="Helical" evidence="15">
    <location>
        <begin position="98"/>
        <end position="123"/>
    </location>
</feature>
<proteinExistence type="inferred from homology"/>
<evidence type="ECO:0000256" key="15">
    <source>
        <dbReference type="SAM" id="Phobius"/>
    </source>
</evidence>
<dbReference type="InterPro" id="IPR036945">
    <property type="entry name" value="DAGK_sf"/>
</dbReference>
<keyword evidence="6 15" id="KW-0812">Transmembrane</keyword>
<dbReference type="PROSITE" id="PS01069">
    <property type="entry name" value="DAGK_PROKAR"/>
    <property type="match status" value="1"/>
</dbReference>
<evidence type="ECO:0000256" key="2">
    <source>
        <dbReference type="ARBA" id="ARBA00005967"/>
    </source>
</evidence>
<comment type="similarity">
    <text evidence="2">Belongs to the bacterial diacylglycerol kinase family.</text>
</comment>
<keyword evidence="9" id="KW-0067">ATP-binding</keyword>
<dbReference type="Gene3D" id="1.10.287.3610">
    <property type="match status" value="1"/>
</dbReference>
<accession>A0ABV1II84</accession>
<dbReference type="EMBL" id="JBBNGS010000028">
    <property type="protein sequence ID" value="MEQ2638605.1"/>
    <property type="molecule type" value="Genomic_DNA"/>
</dbReference>
<keyword evidence="8 16" id="KW-0418">Kinase</keyword>
<keyword evidence="17" id="KW-1185">Reference proteome</keyword>
<protein>
    <submittedName>
        <fullName evidence="16">Diacylglycerol kinase family protein</fullName>
        <ecNumber evidence="16">2.7.1.-</ecNumber>
    </submittedName>
</protein>
<keyword evidence="4" id="KW-0444">Lipid biosynthesis</keyword>
<keyword evidence="3" id="KW-1003">Cell membrane</keyword>
<dbReference type="InterPro" id="IPR000829">
    <property type="entry name" value="DAGK"/>
</dbReference>
<dbReference type="GO" id="GO:0016301">
    <property type="term" value="F:kinase activity"/>
    <property type="evidence" value="ECO:0007669"/>
    <property type="project" value="UniProtKB-KW"/>
</dbReference>
<keyword evidence="11" id="KW-0443">Lipid metabolism</keyword>
<keyword evidence="5 16" id="KW-0808">Transferase</keyword>
<feature type="transmembrane region" description="Helical" evidence="15">
    <location>
        <begin position="58"/>
        <end position="77"/>
    </location>
</feature>
<evidence type="ECO:0000256" key="5">
    <source>
        <dbReference type="ARBA" id="ARBA00022679"/>
    </source>
</evidence>
<keyword evidence="14" id="KW-1208">Phospholipid metabolism</keyword>
<evidence type="ECO:0000313" key="17">
    <source>
        <dbReference type="Proteomes" id="UP001478817"/>
    </source>
</evidence>
<dbReference type="InterPro" id="IPR033717">
    <property type="entry name" value="UDPK"/>
</dbReference>
<evidence type="ECO:0000256" key="10">
    <source>
        <dbReference type="ARBA" id="ARBA00022989"/>
    </source>
</evidence>